<comment type="similarity">
    <text evidence="3 6">Belongs to the DHNA family.</text>
</comment>
<comment type="catalytic activity">
    <reaction evidence="1 6">
        <text>7,8-dihydroneopterin = 6-hydroxymethyl-7,8-dihydropterin + glycolaldehyde</text>
        <dbReference type="Rhea" id="RHEA:10540"/>
        <dbReference type="ChEBI" id="CHEBI:17001"/>
        <dbReference type="ChEBI" id="CHEBI:17071"/>
        <dbReference type="ChEBI" id="CHEBI:44841"/>
        <dbReference type="EC" id="4.1.2.25"/>
    </reaction>
</comment>
<evidence type="ECO:0000256" key="1">
    <source>
        <dbReference type="ARBA" id="ARBA00001353"/>
    </source>
</evidence>
<dbReference type="GO" id="GO:0046656">
    <property type="term" value="P:folic acid biosynthetic process"/>
    <property type="evidence" value="ECO:0007669"/>
    <property type="project" value="UniProtKB-UniRule"/>
</dbReference>
<dbReference type="SMART" id="SM00905">
    <property type="entry name" value="FolB"/>
    <property type="match status" value="1"/>
</dbReference>
<evidence type="ECO:0000313" key="9">
    <source>
        <dbReference type="Proteomes" id="UP000009232"/>
    </source>
</evidence>
<reference evidence="8 9" key="1">
    <citation type="submission" date="2011-05" db="EMBL/GenBank/DDBJ databases">
        <title>Complete sequence of Thioalkalimicrobium cyclicum ALM1.</title>
        <authorList>
            <consortium name="US DOE Joint Genome Institute"/>
            <person name="Lucas S."/>
            <person name="Han J."/>
            <person name="Lapidus A."/>
            <person name="Cheng J.-F."/>
            <person name="Goodwin L."/>
            <person name="Pitluck S."/>
            <person name="Peters L."/>
            <person name="Mikhailova N."/>
            <person name="Davenport K."/>
            <person name="Han C."/>
            <person name="Tapia R."/>
            <person name="Land M."/>
            <person name="Hauser L."/>
            <person name="Kyrpides N."/>
            <person name="Ivanova N."/>
            <person name="Pagani I."/>
            <person name="Kappler U."/>
            <person name="Woyke T."/>
        </authorList>
    </citation>
    <scope>NUCLEOTIDE SEQUENCE [LARGE SCALE GENOMIC DNA]</scope>
    <source>
        <strain evidence="9">DSM 14477 / JCM 11371 / ALM1</strain>
    </source>
</reference>
<dbReference type="EC" id="4.1.2.25" evidence="6"/>
<organism evidence="8 9">
    <name type="scientific">Thiomicrospira cyclica (strain DSM 14477 / JCM 11371 / ALM1)</name>
    <name type="common">Thioalkalimicrobium cyclicum</name>
    <dbReference type="NCBI Taxonomy" id="717773"/>
    <lineage>
        <taxon>Bacteria</taxon>
        <taxon>Pseudomonadati</taxon>
        <taxon>Pseudomonadota</taxon>
        <taxon>Gammaproteobacteria</taxon>
        <taxon>Thiotrichales</taxon>
        <taxon>Piscirickettsiaceae</taxon>
        <taxon>Thiomicrospira</taxon>
    </lineage>
</organism>
<accession>F6D9S8</accession>
<dbReference type="PANTHER" id="PTHR42844:SF1">
    <property type="entry name" value="DIHYDRONEOPTERIN ALDOLASE 1-RELATED"/>
    <property type="match status" value="1"/>
</dbReference>
<evidence type="ECO:0000313" key="8">
    <source>
        <dbReference type="EMBL" id="AEG32127.1"/>
    </source>
</evidence>
<dbReference type="OrthoDB" id="9810587at2"/>
<keyword evidence="4 6" id="KW-0289">Folate biosynthesis</keyword>
<keyword evidence="5 6" id="KW-0456">Lyase</keyword>
<protein>
    <recommendedName>
        <fullName evidence="6">7,8-dihydroneopterin aldolase</fullName>
        <ecNumber evidence="6">4.1.2.25</ecNumber>
    </recommendedName>
</protein>
<dbReference type="STRING" id="717773.Thicy_1363"/>
<dbReference type="KEGG" id="tcy:Thicy_1363"/>
<gene>
    <name evidence="8" type="ordered locus">Thicy_1363</name>
</gene>
<evidence type="ECO:0000256" key="4">
    <source>
        <dbReference type="ARBA" id="ARBA00022909"/>
    </source>
</evidence>
<dbReference type="CDD" id="cd00534">
    <property type="entry name" value="DHNA_DHNTPE"/>
    <property type="match status" value="1"/>
</dbReference>
<dbReference type="Gene3D" id="3.30.1130.10">
    <property type="match status" value="1"/>
</dbReference>
<dbReference type="GO" id="GO:0046654">
    <property type="term" value="P:tetrahydrofolate biosynthetic process"/>
    <property type="evidence" value="ECO:0007669"/>
    <property type="project" value="UniProtKB-UniRule"/>
</dbReference>
<evidence type="ECO:0000256" key="5">
    <source>
        <dbReference type="ARBA" id="ARBA00023239"/>
    </source>
</evidence>
<evidence type="ECO:0000256" key="6">
    <source>
        <dbReference type="RuleBase" id="RU362079"/>
    </source>
</evidence>
<dbReference type="HOGENOM" id="CLU_112632_0_2_6"/>
<evidence type="ECO:0000256" key="3">
    <source>
        <dbReference type="ARBA" id="ARBA00005708"/>
    </source>
</evidence>
<dbReference type="Pfam" id="PF02152">
    <property type="entry name" value="FolB"/>
    <property type="match status" value="1"/>
</dbReference>
<dbReference type="SUPFAM" id="SSF55620">
    <property type="entry name" value="Tetrahydrobiopterin biosynthesis enzymes-like"/>
    <property type="match status" value="1"/>
</dbReference>
<comment type="pathway">
    <text evidence="2 6">Cofactor biosynthesis; tetrahydrofolate biosynthesis; 2-amino-4-hydroxy-6-hydroxymethyl-7,8-dihydropteridine diphosphate from 7,8-dihydroneopterin triphosphate: step 3/4.</text>
</comment>
<evidence type="ECO:0000259" key="7">
    <source>
        <dbReference type="SMART" id="SM00905"/>
    </source>
</evidence>
<dbReference type="AlphaFoldDB" id="F6D9S8"/>
<feature type="domain" description="Dihydroneopterin aldolase/epimerase" evidence="7">
    <location>
        <begin position="11"/>
        <end position="122"/>
    </location>
</feature>
<dbReference type="NCBIfam" id="TIGR00525">
    <property type="entry name" value="folB"/>
    <property type="match status" value="1"/>
</dbReference>
<dbReference type="UniPathway" id="UPA00077">
    <property type="reaction ID" value="UER00154"/>
</dbReference>
<proteinExistence type="inferred from homology"/>
<sequence>MTAQAPNSDYIFIENLRINCIVGIHPWEQVQPQPLLFTLKLYCDFSPIFASGELQDSIDYAAVSQLIESHCQAKPHLLIETLAHEIVTKLLADFPLIQGIKLTLAKPHAVANSQQVGLHITRWRTQ</sequence>
<keyword evidence="9" id="KW-1185">Reference proteome</keyword>
<dbReference type="eggNOG" id="COG1539">
    <property type="taxonomic scope" value="Bacteria"/>
</dbReference>
<name>F6D9S8_THICA</name>
<comment type="function">
    <text evidence="6">Catalyzes the conversion of 7,8-dihydroneopterin to 6-hydroxymethyl-7,8-dihydropterin.</text>
</comment>
<dbReference type="GO" id="GO:0005737">
    <property type="term" value="C:cytoplasm"/>
    <property type="evidence" value="ECO:0007669"/>
    <property type="project" value="TreeGrafter"/>
</dbReference>
<dbReference type="InterPro" id="IPR043133">
    <property type="entry name" value="GTP-CH-I_C/QueF"/>
</dbReference>
<dbReference type="NCBIfam" id="TIGR00526">
    <property type="entry name" value="folB_dom"/>
    <property type="match status" value="1"/>
</dbReference>
<dbReference type="RefSeq" id="WP_013835902.1">
    <property type="nucleotide sequence ID" value="NC_015581.1"/>
</dbReference>
<dbReference type="GO" id="GO:0004150">
    <property type="term" value="F:dihydroneopterin aldolase activity"/>
    <property type="evidence" value="ECO:0007669"/>
    <property type="project" value="UniProtKB-UniRule"/>
</dbReference>
<dbReference type="EMBL" id="CP002776">
    <property type="protein sequence ID" value="AEG32127.1"/>
    <property type="molecule type" value="Genomic_DNA"/>
</dbReference>
<dbReference type="Proteomes" id="UP000009232">
    <property type="component" value="Chromosome"/>
</dbReference>
<dbReference type="PANTHER" id="PTHR42844">
    <property type="entry name" value="DIHYDRONEOPTERIN ALDOLASE 1-RELATED"/>
    <property type="match status" value="1"/>
</dbReference>
<evidence type="ECO:0000256" key="2">
    <source>
        <dbReference type="ARBA" id="ARBA00005013"/>
    </source>
</evidence>
<dbReference type="InterPro" id="IPR006156">
    <property type="entry name" value="Dihydroneopterin_aldolase"/>
</dbReference>
<dbReference type="InterPro" id="IPR006157">
    <property type="entry name" value="FolB_dom"/>
</dbReference>